<feature type="transmembrane region" description="Helical" evidence="5">
    <location>
        <begin position="145"/>
        <end position="166"/>
    </location>
</feature>
<dbReference type="Proteomes" id="UP000706525">
    <property type="component" value="Unassembled WGS sequence"/>
</dbReference>
<dbReference type="EMBL" id="CAJZAG010000016">
    <property type="protein sequence ID" value="CAG9185973.1"/>
    <property type="molecule type" value="Genomic_DNA"/>
</dbReference>
<dbReference type="InterPro" id="IPR007318">
    <property type="entry name" value="Phopholipid_MeTrfase"/>
</dbReference>
<evidence type="ECO:0008006" key="8">
    <source>
        <dbReference type="Google" id="ProtNLM"/>
    </source>
</evidence>
<evidence type="ECO:0000256" key="5">
    <source>
        <dbReference type="SAM" id="Phobius"/>
    </source>
</evidence>
<dbReference type="Pfam" id="PF04191">
    <property type="entry name" value="PEMT"/>
    <property type="match status" value="1"/>
</dbReference>
<feature type="transmembrane region" description="Helical" evidence="5">
    <location>
        <begin position="6"/>
        <end position="26"/>
    </location>
</feature>
<keyword evidence="7" id="KW-1185">Reference proteome</keyword>
<proteinExistence type="predicted"/>
<reference evidence="6 7" key="1">
    <citation type="submission" date="2021-08" db="EMBL/GenBank/DDBJ databases">
        <authorList>
            <person name="Peeters C."/>
        </authorList>
    </citation>
    <scope>NUCLEOTIDE SEQUENCE [LARGE SCALE GENOMIC DNA]</scope>
    <source>
        <strain evidence="6 7">LMG 32289</strain>
    </source>
</reference>
<name>A0ABM8XZU1_9BURK</name>
<dbReference type="Gene3D" id="1.20.120.1630">
    <property type="match status" value="1"/>
</dbReference>
<accession>A0ABM8XZU1</accession>
<dbReference type="PANTHER" id="PTHR12714:SF24">
    <property type="entry name" value="SLR1182 PROTEIN"/>
    <property type="match status" value="1"/>
</dbReference>
<keyword evidence="3 5" id="KW-1133">Transmembrane helix</keyword>
<evidence type="ECO:0000256" key="2">
    <source>
        <dbReference type="ARBA" id="ARBA00022692"/>
    </source>
</evidence>
<feature type="transmembrane region" description="Helical" evidence="5">
    <location>
        <begin position="38"/>
        <end position="58"/>
    </location>
</feature>
<dbReference type="RefSeq" id="WP_223995267.1">
    <property type="nucleotide sequence ID" value="NZ_CAJZAG010000016.1"/>
</dbReference>
<dbReference type="PANTHER" id="PTHR12714">
    <property type="entry name" value="PROTEIN-S ISOPRENYLCYSTEINE O-METHYLTRANSFERASE"/>
    <property type="match status" value="1"/>
</dbReference>
<comment type="subcellular location">
    <subcellularLocation>
        <location evidence="1">Endomembrane system</location>
        <topology evidence="1">Multi-pass membrane protein</topology>
    </subcellularLocation>
</comment>
<evidence type="ECO:0000256" key="4">
    <source>
        <dbReference type="ARBA" id="ARBA00023136"/>
    </source>
</evidence>
<comment type="caution">
    <text evidence="6">The sequence shown here is derived from an EMBL/GenBank/DDBJ whole genome shotgun (WGS) entry which is preliminary data.</text>
</comment>
<organism evidence="6 7">
    <name type="scientific">Cupriavidus pampae</name>
    <dbReference type="NCBI Taxonomy" id="659251"/>
    <lineage>
        <taxon>Bacteria</taxon>
        <taxon>Pseudomonadati</taxon>
        <taxon>Pseudomonadota</taxon>
        <taxon>Betaproteobacteria</taxon>
        <taxon>Burkholderiales</taxon>
        <taxon>Burkholderiaceae</taxon>
        <taxon>Cupriavidus</taxon>
    </lineage>
</organism>
<evidence type="ECO:0000256" key="3">
    <source>
        <dbReference type="ARBA" id="ARBA00022989"/>
    </source>
</evidence>
<evidence type="ECO:0000256" key="1">
    <source>
        <dbReference type="ARBA" id="ARBA00004127"/>
    </source>
</evidence>
<feature type="transmembrane region" description="Helical" evidence="5">
    <location>
        <begin position="70"/>
        <end position="86"/>
    </location>
</feature>
<sequence length="205" mass="23195">MISELYLFWAISVLLSACFIFYGMDLRRKKDSRNLSPVVLQVLMRSCSLGLILGYVVMAMNVTSVGFPEWLGLALLLFGVTFVAMAKRALGRAHTFTGQCLARPSLVTNGVYSVTRNPLYVGVFHCELGATVVAIHQLPLQFPQFANYIFLLLTPVLLFVVGFNLVMARKEEKYLESYFGDEYRAYRKRVPFLVPSARIFLRGMQ</sequence>
<evidence type="ECO:0000313" key="6">
    <source>
        <dbReference type="EMBL" id="CAG9185973.1"/>
    </source>
</evidence>
<evidence type="ECO:0000313" key="7">
    <source>
        <dbReference type="Proteomes" id="UP000706525"/>
    </source>
</evidence>
<keyword evidence="4 5" id="KW-0472">Membrane</keyword>
<protein>
    <recommendedName>
        <fullName evidence="8">Isoprenylcysteine carboxylmethyltransferase family protein</fullName>
    </recommendedName>
</protein>
<feature type="transmembrane region" description="Helical" evidence="5">
    <location>
        <begin position="119"/>
        <end position="139"/>
    </location>
</feature>
<gene>
    <name evidence="6" type="ORF">LMG32289_06188</name>
</gene>
<keyword evidence="2 5" id="KW-0812">Transmembrane</keyword>